<dbReference type="PANTHER" id="PTHR47328">
    <property type="match status" value="1"/>
</dbReference>
<dbReference type="KEGG" id="apb:SAR116_2076"/>
<dbReference type="Pfam" id="PF01042">
    <property type="entry name" value="Ribonuc_L-PSP"/>
    <property type="match status" value="1"/>
</dbReference>
<dbReference type="EC" id="3.1.-.-" evidence="1"/>
<reference evidence="1 2" key="1">
    <citation type="journal article" date="2010" name="J. Bacteriol.">
        <title>Complete genome sequence of "Candidatus Puniceispirillum marinum" IMCC1322, a representative of the SAR116 clade in the Alphaproteobacteria.</title>
        <authorList>
            <person name="Oh H.M."/>
            <person name="Kwon K.K."/>
            <person name="Kang I."/>
            <person name="Kang S.G."/>
            <person name="Lee J.H."/>
            <person name="Kim S.J."/>
            <person name="Cho J.C."/>
        </authorList>
    </citation>
    <scope>NUCLEOTIDE SEQUENCE [LARGE SCALE GENOMIC DNA]</scope>
    <source>
        <strain evidence="1 2">IMCC1322</strain>
    </source>
</reference>
<protein>
    <submittedName>
        <fullName evidence="1">Endoribonuclease L-PSP</fullName>
        <ecNumber evidence="1">3.1.-.-</ecNumber>
    </submittedName>
</protein>
<dbReference type="SUPFAM" id="SSF55298">
    <property type="entry name" value="YjgF-like"/>
    <property type="match status" value="1"/>
</dbReference>
<proteinExistence type="predicted"/>
<keyword evidence="2" id="KW-1185">Reference proteome</keyword>
<dbReference type="InterPro" id="IPR006175">
    <property type="entry name" value="YjgF/YER057c/UK114"/>
</dbReference>
<evidence type="ECO:0000313" key="1">
    <source>
        <dbReference type="EMBL" id="ADE40319.1"/>
    </source>
</evidence>
<dbReference type="RefSeq" id="WP_013046946.1">
    <property type="nucleotide sequence ID" value="NC_014010.1"/>
</dbReference>
<dbReference type="PANTHER" id="PTHR47328:SF1">
    <property type="entry name" value="RUTC FAMILY PROTEIN YOAB"/>
    <property type="match status" value="1"/>
</dbReference>
<dbReference type="HOGENOM" id="CLU_100715_6_1_5"/>
<dbReference type="EMBL" id="CP001751">
    <property type="protein sequence ID" value="ADE40319.1"/>
    <property type="molecule type" value="Genomic_DNA"/>
</dbReference>
<dbReference type="AlphaFoldDB" id="D5BNC6"/>
<accession>D5BNC6</accession>
<keyword evidence="1" id="KW-0378">Hydrolase</keyword>
<organism evidence="1 2">
    <name type="scientific">Puniceispirillum marinum (strain IMCC1322)</name>
    <dbReference type="NCBI Taxonomy" id="488538"/>
    <lineage>
        <taxon>Bacteria</taxon>
        <taxon>Pseudomonadati</taxon>
        <taxon>Pseudomonadota</taxon>
        <taxon>Alphaproteobacteria</taxon>
        <taxon>Candidatus Puniceispirillales</taxon>
        <taxon>Candidatus Puniceispirillaceae</taxon>
        <taxon>Candidatus Puniceispirillum</taxon>
    </lineage>
</organism>
<dbReference type="InterPro" id="IPR035709">
    <property type="entry name" value="YoaB-like"/>
</dbReference>
<gene>
    <name evidence="1" type="ordered locus">SAR116_2076</name>
</gene>
<dbReference type="OrthoDB" id="9803101at2"/>
<sequence length="115" mass="12688">MTIERMHTSQRMSKIVTHNETIYLCGQVGNRGDTIEAQTTEALSRVDALLAEAGSSKRHLLQAVVWLKSMEDFDAMNKVWEAWVPDGAAPARACGRVEMASEELLVEITIIAAKS</sequence>
<dbReference type="Proteomes" id="UP000007460">
    <property type="component" value="Chromosome"/>
</dbReference>
<dbReference type="STRING" id="488538.SAR116_2076"/>
<dbReference type="CDD" id="cd06150">
    <property type="entry name" value="YjgF_YER057c_UK114_like_2"/>
    <property type="match status" value="1"/>
</dbReference>
<evidence type="ECO:0000313" key="2">
    <source>
        <dbReference type="Proteomes" id="UP000007460"/>
    </source>
</evidence>
<dbReference type="eggNOG" id="COG0251">
    <property type="taxonomic scope" value="Bacteria"/>
</dbReference>
<name>D5BNC6_PUNMI</name>
<dbReference type="Gene3D" id="3.30.1330.40">
    <property type="entry name" value="RutC-like"/>
    <property type="match status" value="1"/>
</dbReference>
<dbReference type="InterPro" id="IPR035959">
    <property type="entry name" value="RutC-like_sf"/>
</dbReference>
<dbReference type="GO" id="GO:0016787">
    <property type="term" value="F:hydrolase activity"/>
    <property type="evidence" value="ECO:0007669"/>
    <property type="project" value="UniProtKB-KW"/>
</dbReference>